<feature type="transmembrane region" description="Helical" evidence="8">
    <location>
        <begin position="478"/>
        <end position="502"/>
    </location>
</feature>
<evidence type="ECO:0000256" key="5">
    <source>
        <dbReference type="ARBA" id="ARBA00022989"/>
    </source>
</evidence>
<comment type="caution">
    <text evidence="13">The sequence shown here is derived from an EMBL/GenBank/DDBJ whole genome shotgun (WGS) entry which is preliminary data.</text>
</comment>
<keyword evidence="9" id="KW-0732">Signal</keyword>
<keyword evidence="4 8" id="KW-0812">Transmembrane</keyword>
<dbReference type="PANTHER" id="PTHR30347">
    <property type="entry name" value="POTASSIUM CHANNEL RELATED"/>
    <property type="match status" value="1"/>
</dbReference>
<dbReference type="InterPro" id="IPR023408">
    <property type="entry name" value="MscS_beta-dom_sf"/>
</dbReference>
<name>A0ABU3ZMX5_9GAMM</name>
<dbReference type="InterPro" id="IPR006686">
    <property type="entry name" value="MscS_channel_CS"/>
</dbReference>
<keyword evidence="5 8" id="KW-1133">Transmembrane helix</keyword>
<feature type="transmembrane region" description="Helical" evidence="8">
    <location>
        <begin position="522"/>
        <end position="546"/>
    </location>
</feature>
<organism evidence="13 14">
    <name type="scientific">Photobacterium rosenbergii</name>
    <dbReference type="NCBI Taxonomy" id="294936"/>
    <lineage>
        <taxon>Bacteria</taxon>
        <taxon>Pseudomonadati</taxon>
        <taxon>Pseudomonadota</taxon>
        <taxon>Gammaproteobacteria</taxon>
        <taxon>Vibrionales</taxon>
        <taxon>Vibrionaceae</taxon>
        <taxon>Photobacterium</taxon>
    </lineage>
</organism>
<dbReference type="Pfam" id="PF21082">
    <property type="entry name" value="MS_channel_3rd"/>
    <property type="match status" value="1"/>
</dbReference>
<feature type="transmembrane region" description="Helical" evidence="8">
    <location>
        <begin position="207"/>
        <end position="227"/>
    </location>
</feature>
<sequence>MYTIQLSPIQPRMYLLTVGMLLLALALLPRWASAADVNQQEPFRTWDQTAREAERLLRGESTTSGQLEVLRKALAEQREQAYKIATYQDVEVRTLEAQLDALGPPPKEGESEAPLKAQRREELEQSLANASRPSVYARGAYERINLLIGEIDSRIRENTAQRWLVKSPSPLSPARWTTASSELSSYFSSVNQELSRVLDDKEKKHHFVSVLPLSLALLILAVLNLTWLQPKVLEHLEGHIQHMASKGVSLLLSMSATFFYLLFPLLSMAAAVIAIRVLELRLASMHSTLSIWPALVGFLVISHWLGFLMFRPATPNKRIITCDDKQAALGLRFCLSLGGFLCLISLIGTFSLDFRFSPASIAVYTLPCILLGSLMMWSLARVLRKAIQQHPADQGEGQANTASKGVLGTLILLMKASSILSVIFVALGYDNLARQAIIPMVMSIGVIALAIVMYYGLLSVLFRFSTLSEEQKQNQPGLLPFILITLIGIAIIPLLALTWGARMTDIVEVWRLLSEGISLGEARLSLNVILTLFVVLLTGIVLTRWLQHVLRYSVLPKTRIDIGASTALVTGIGYIGYTLSALVAISAAGINLSSLAVVAGALSVGIGFGLQTIVSNFVSGIILLVERPIKEGDWIEVSGYSGFVKKVAVRSTRIETFDLHDVVIPNSDLIAGTVKNMTLHNSHGRLVVPVGVAYGSDLNTVKAVLTEAAVGHSRVLDYPEPMVIFTEMGDSALLFELRCFIDDVRQVFIIRSDLLFEIYEQLTARGVTIPFPQRDLHIKDLSGLAATPEQPKQAP</sequence>
<evidence type="ECO:0000256" key="4">
    <source>
        <dbReference type="ARBA" id="ARBA00022692"/>
    </source>
</evidence>
<evidence type="ECO:0000256" key="3">
    <source>
        <dbReference type="ARBA" id="ARBA00022475"/>
    </source>
</evidence>
<dbReference type="InterPro" id="IPR011014">
    <property type="entry name" value="MscS_channel_TM-2"/>
</dbReference>
<dbReference type="EMBL" id="JAWJZI010000012">
    <property type="protein sequence ID" value="MDV5171396.1"/>
    <property type="molecule type" value="Genomic_DNA"/>
</dbReference>
<gene>
    <name evidence="13" type="ORF">R2X38_20555</name>
</gene>
<dbReference type="PROSITE" id="PS01246">
    <property type="entry name" value="UPF0003"/>
    <property type="match status" value="1"/>
</dbReference>
<feature type="domain" description="Mechanosensitive ion channel MscS C-terminal" evidence="12">
    <location>
        <begin position="687"/>
        <end position="767"/>
    </location>
</feature>
<dbReference type="Proteomes" id="UP001186452">
    <property type="component" value="Unassembled WGS sequence"/>
</dbReference>
<dbReference type="SUPFAM" id="SSF82689">
    <property type="entry name" value="Mechanosensitive channel protein MscS (YggB), C-terminal domain"/>
    <property type="match status" value="1"/>
</dbReference>
<protein>
    <submittedName>
        <fullName evidence="13">Mechanosensitive ion channel</fullName>
    </submittedName>
</protein>
<feature type="transmembrane region" description="Helical" evidence="8">
    <location>
        <begin position="248"/>
        <end position="278"/>
    </location>
</feature>
<dbReference type="InterPro" id="IPR049278">
    <property type="entry name" value="MS_channel_C"/>
</dbReference>
<feature type="region of interest" description="Disordered" evidence="7">
    <location>
        <begin position="100"/>
        <end position="128"/>
    </location>
</feature>
<evidence type="ECO:0000313" key="14">
    <source>
        <dbReference type="Proteomes" id="UP001186452"/>
    </source>
</evidence>
<dbReference type="InterPro" id="IPR052702">
    <property type="entry name" value="MscS-like_channel"/>
</dbReference>
<feature type="signal peptide" evidence="9">
    <location>
        <begin position="1"/>
        <end position="34"/>
    </location>
</feature>
<keyword evidence="3" id="KW-1003">Cell membrane</keyword>
<feature type="domain" description="DUF3772" evidence="11">
    <location>
        <begin position="137"/>
        <end position="194"/>
    </location>
</feature>
<keyword evidence="6 8" id="KW-0472">Membrane</keyword>
<evidence type="ECO:0000256" key="9">
    <source>
        <dbReference type="SAM" id="SignalP"/>
    </source>
</evidence>
<evidence type="ECO:0000259" key="12">
    <source>
        <dbReference type="Pfam" id="PF21082"/>
    </source>
</evidence>
<dbReference type="RefSeq" id="WP_317524224.1">
    <property type="nucleotide sequence ID" value="NZ_JAWJZI010000012.1"/>
</dbReference>
<evidence type="ECO:0000313" key="13">
    <source>
        <dbReference type="EMBL" id="MDV5171396.1"/>
    </source>
</evidence>
<feature type="transmembrane region" description="Helical" evidence="8">
    <location>
        <begin position="405"/>
        <end position="429"/>
    </location>
</feature>
<dbReference type="Gene3D" id="1.10.287.1260">
    <property type="match status" value="1"/>
</dbReference>
<comment type="similarity">
    <text evidence="2">Belongs to the MscS (TC 1.A.23) family.</text>
</comment>
<dbReference type="Pfam" id="PF00924">
    <property type="entry name" value="MS_channel_2nd"/>
    <property type="match status" value="1"/>
</dbReference>
<dbReference type="SUPFAM" id="SSF50182">
    <property type="entry name" value="Sm-like ribonucleoproteins"/>
    <property type="match status" value="1"/>
</dbReference>
<dbReference type="SUPFAM" id="SSF82861">
    <property type="entry name" value="Mechanosensitive channel protein MscS (YggB), transmembrane region"/>
    <property type="match status" value="1"/>
</dbReference>
<feature type="transmembrane region" description="Helical" evidence="8">
    <location>
        <begin position="364"/>
        <end position="384"/>
    </location>
</feature>
<feature type="transmembrane region" description="Helical" evidence="8">
    <location>
        <begin position="290"/>
        <end position="310"/>
    </location>
</feature>
<feature type="chain" id="PRO_5045253648" evidence="9">
    <location>
        <begin position="35"/>
        <end position="795"/>
    </location>
</feature>
<keyword evidence="14" id="KW-1185">Reference proteome</keyword>
<evidence type="ECO:0000256" key="2">
    <source>
        <dbReference type="ARBA" id="ARBA00008017"/>
    </source>
</evidence>
<dbReference type="Gene3D" id="2.30.30.60">
    <property type="match status" value="1"/>
</dbReference>
<evidence type="ECO:0000259" key="10">
    <source>
        <dbReference type="Pfam" id="PF00924"/>
    </source>
</evidence>
<dbReference type="InterPro" id="IPR022249">
    <property type="entry name" value="DUF3772"/>
</dbReference>
<feature type="transmembrane region" description="Helical" evidence="8">
    <location>
        <begin position="331"/>
        <end position="352"/>
    </location>
</feature>
<dbReference type="InterPro" id="IPR011066">
    <property type="entry name" value="MscS_channel_C_sf"/>
</dbReference>
<proteinExistence type="inferred from homology"/>
<evidence type="ECO:0000256" key="8">
    <source>
        <dbReference type="SAM" id="Phobius"/>
    </source>
</evidence>
<evidence type="ECO:0000259" key="11">
    <source>
        <dbReference type="Pfam" id="PF12607"/>
    </source>
</evidence>
<accession>A0ABU3ZMX5</accession>
<evidence type="ECO:0000256" key="1">
    <source>
        <dbReference type="ARBA" id="ARBA00004651"/>
    </source>
</evidence>
<feature type="domain" description="Mechanosensitive ion channel MscS" evidence="10">
    <location>
        <begin position="612"/>
        <end position="678"/>
    </location>
</feature>
<dbReference type="Pfam" id="PF12607">
    <property type="entry name" value="DUF3772"/>
    <property type="match status" value="1"/>
</dbReference>
<reference evidence="13 14" key="1">
    <citation type="submission" date="2023-10" db="EMBL/GenBank/DDBJ databases">
        <title>Marine bacteria isolated from horseshoe crab.</title>
        <authorList>
            <person name="Cheng T.H."/>
        </authorList>
    </citation>
    <scope>NUCLEOTIDE SEQUENCE [LARGE SCALE GENOMIC DNA]</scope>
    <source>
        <strain evidence="13 14">HSC6</strain>
    </source>
</reference>
<dbReference type="InterPro" id="IPR010920">
    <property type="entry name" value="LSM_dom_sf"/>
</dbReference>
<dbReference type="PANTHER" id="PTHR30347:SF1">
    <property type="entry name" value="MECHANOSENSITIVE CHANNEL MSCK"/>
    <property type="match status" value="1"/>
</dbReference>
<evidence type="ECO:0000256" key="7">
    <source>
        <dbReference type="SAM" id="MobiDB-lite"/>
    </source>
</evidence>
<feature type="transmembrane region" description="Helical" evidence="8">
    <location>
        <begin position="435"/>
        <end position="457"/>
    </location>
</feature>
<comment type="subcellular location">
    <subcellularLocation>
        <location evidence="1">Cell membrane</location>
        <topology evidence="1">Multi-pass membrane protein</topology>
    </subcellularLocation>
</comment>
<feature type="transmembrane region" description="Helical" evidence="8">
    <location>
        <begin position="567"/>
        <end position="590"/>
    </location>
</feature>
<evidence type="ECO:0000256" key="6">
    <source>
        <dbReference type="ARBA" id="ARBA00023136"/>
    </source>
</evidence>
<dbReference type="InterPro" id="IPR006685">
    <property type="entry name" value="MscS_channel_2nd"/>
</dbReference>
<dbReference type="Gene3D" id="3.30.70.100">
    <property type="match status" value="1"/>
</dbReference>
<feature type="transmembrane region" description="Helical" evidence="8">
    <location>
        <begin position="596"/>
        <end position="625"/>
    </location>
</feature>